<dbReference type="AlphaFoldDB" id="A0A2T7P028"/>
<keyword evidence="3" id="KW-1185">Reference proteome</keyword>
<proteinExistence type="predicted"/>
<organism evidence="2 3">
    <name type="scientific">Pomacea canaliculata</name>
    <name type="common">Golden apple snail</name>
    <dbReference type="NCBI Taxonomy" id="400727"/>
    <lineage>
        <taxon>Eukaryota</taxon>
        <taxon>Metazoa</taxon>
        <taxon>Spiralia</taxon>
        <taxon>Lophotrochozoa</taxon>
        <taxon>Mollusca</taxon>
        <taxon>Gastropoda</taxon>
        <taxon>Caenogastropoda</taxon>
        <taxon>Architaenioglossa</taxon>
        <taxon>Ampullarioidea</taxon>
        <taxon>Ampullariidae</taxon>
        <taxon>Pomacea</taxon>
    </lineage>
</organism>
<name>A0A2T7P028_POMCA</name>
<gene>
    <name evidence="2" type="ORF">C0Q70_14434</name>
</gene>
<evidence type="ECO:0000256" key="1">
    <source>
        <dbReference type="SAM" id="MobiDB-lite"/>
    </source>
</evidence>
<feature type="region of interest" description="Disordered" evidence="1">
    <location>
        <begin position="1"/>
        <end position="21"/>
    </location>
</feature>
<dbReference type="EMBL" id="PZQS01000008">
    <property type="protein sequence ID" value="PVD26756.1"/>
    <property type="molecule type" value="Genomic_DNA"/>
</dbReference>
<sequence>MSTTTELEMNHSGMTFASPSDVTGLSGEDYAECDDVTCVLTTPEPLDLSVCERLAPPPVPPWLQDAPSRLHEMTRHCRSWTLYQGQQLLMYIW</sequence>
<dbReference type="OrthoDB" id="6107186at2759"/>
<comment type="caution">
    <text evidence="2">The sequence shown here is derived from an EMBL/GenBank/DDBJ whole genome shotgun (WGS) entry which is preliminary data.</text>
</comment>
<evidence type="ECO:0000313" key="3">
    <source>
        <dbReference type="Proteomes" id="UP000245119"/>
    </source>
</evidence>
<dbReference type="Proteomes" id="UP000245119">
    <property type="component" value="Linkage Group LG8"/>
</dbReference>
<accession>A0A2T7P028</accession>
<reference evidence="2 3" key="1">
    <citation type="submission" date="2018-04" db="EMBL/GenBank/DDBJ databases">
        <title>The genome of golden apple snail Pomacea canaliculata provides insight into stress tolerance and invasive adaptation.</title>
        <authorList>
            <person name="Liu C."/>
            <person name="Liu B."/>
            <person name="Ren Y."/>
            <person name="Zhang Y."/>
            <person name="Wang H."/>
            <person name="Li S."/>
            <person name="Jiang F."/>
            <person name="Yin L."/>
            <person name="Zhang G."/>
            <person name="Qian W."/>
            <person name="Fan W."/>
        </authorList>
    </citation>
    <scope>NUCLEOTIDE SEQUENCE [LARGE SCALE GENOMIC DNA]</scope>
    <source>
        <strain evidence="2">SZHN2017</strain>
        <tissue evidence="2">Muscle</tissue>
    </source>
</reference>
<evidence type="ECO:0000313" key="2">
    <source>
        <dbReference type="EMBL" id="PVD26756.1"/>
    </source>
</evidence>
<protein>
    <submittedName>
        <fullName evidence="2">Uncharacterized protein</fullName>
    </submittedName>
</protein>